<evidence type="ECO:0000256" key="1">
    <source>
        <dbReference type="SAM" id="Phobius"/>
    </source>
</evidence>
<keyword evidence="1" id="KW-0812">Transmembrane</keyword>
<gene>
    <name evidence="2" type="ORF">BO85DRAFT_49931</name>
</gene>
<dbReference type="RefSeq" id="XP_025514360.1">
    <property type="nucleotide sequence ID" value="XM_025664069.1"/>
</dbReference>
<protein>
    <submittedName>
        <fullName evidence="2">Uncharacterized protein</fullName>
    </submittedName>
</protein>
<keyword evidence="3" id="KW-1185">Reference proteome</keyword>
<organism evidence="2 3">
    <name type="scientific">Aspergillus piperis CBS 112811</name>
    <dbReference type="NCBI Taxonomy" id="1448313"/>
    <lineage>
        <taxon>Eukaryota</taxon>
        <taxon>Fungi</taxon>
        <taxon>Dikarya</taxon>
        <taxon>Ascomycota</taxon>
        <taxon>Pezizomycotina</taxon>
        <taxon>Eurotiomycetes</taxon>
        <taxon>Eurotiomycetidae</taxon>
        <taxon>Eurotiales</taxon>
        <taxon>Aspergillaceae</taxon>
        <taxon>Aspergillus</taxon>
        <taxon>Aspergillus subgen. Circumdati</taxon>
    </lineage>
</organism>
<dbReference type="AlphaFoldDB" id="A0A8G1VN77"/>
<accession>A0A8G1VN77</accession>
<keyword evidence="1" id="KW-0472">Membrane</keyword>
<reference evidence="2 3" key="1">
    <citation type="submission" date="2018-02" db="EMBL/GenBank/DDBJ databases">
        <title>The genomes of Aspergillus section Nigri reveals drivers in fungal speciation.</title>
        <authorList>
            <consortium name="DOE Joint Genome Institute"/>
            <person name="Vesth T.C."/>
            <person name="Nybo J."/>
            <person name="Theobald S."/>
            <person name="Brandl J."/>
            <person name="Frisvad J.C."/>
            <person name="Nielsen K.F."/>
            <person name="Lyhne E.K."/>
            <person name="Kogle M.E."/>
            <person name="Kuo A."/>
            <person name="Riley R."/>
            <person name="Clum A."/>
            <person name="Nolan M."/>
            <person name="Lipzen A."/>
            <person name="Salamov A."/>
            <person name="Henrissat B."/>
            <person name="Wiebenga A."/>
            <person name="De vries R.P."/>
            <person name="Grigoriev I.V."/>
            <person name="Mortensen U.H."/>
            <person name="Andersen M.R."/>
            <person name="Baker S.E."/>
        </authorList>
    </citation>
    <scope>NUCLEOTIDE SEQUENCE [LARGE SCALE GENOMIC DNA]</scope>
    <source>
        <strain evidence="2 3">CBS 112811</strain>
    </source>
</reference>
<dbReference type="Proteomes" id="UP000249526">
    <property type="component" value="Unassembled WGS sequence"/>
</dbReference>
<name>A0A8G1VN77_9EURO</name>
<dbReference type="GeneID" id="37167471"/>
<evidence type="ECO:0000313" key="2">
    <source>
        <dbReference type="EMBL" id="RAH56438.1"/>
    </source>
</evidence>
<evidence type="ECO:0000313" key="3">
    <source>
        <dbReference type="Proteomes" id="UP000249526"/>
    </source>
</evidence>
<feature type="transmembrane region" description="Helical" evidence="1">
    <location>
        <begin position="12"/>
        <end position="29"/>
    </location>
</feature>
<proteinExistence type="predicted"/>
<dbReference type="EMBL" id="KZ825065">
    <property type="protein sequence ID" value="RAH56438.1"/>
    <property type="molecule type" value="Genomic_DNA"/>
</dbReference>
<sequence>MVREEDLRVFRIFELLFMSVLSFSPYSLTMKSYMRSDYQQAARHHLILSGWLLKTRCVQDSSSLFQVTGVVQFFSPGEANMSLSSFALKEGRGISFAESFDIDGPHDNMTDRQAYNPSVTQRVSLPCSYRTCHSSKSMYVNFPISNM</sequence>
<keyword evidence="1" id="KW-1133">Transmembrane helix</keyword>